<dbReference type="OrthoDB" id="9777090at2"/>
<evidence type="ECO:0000313" key="6">
    <source>
        <dbReference type="Proteomes" id="UP000307657"/>
    </source>
</evidence>
<dbReference type="EMBL" id="SUPL01000009">
    <property type="protein sequence ID" value="TJY32495.1"/>
    <property type="molecule type" value="Genomic_DNA"/>
</dbReference>
<dbReference type="PANTHER" id="PTHR43037">
    <property type="entry name" value="UNNAMED PRODUCT-RELATED"/>
    <property type="match status" value="1"/>
</dbReference>
<dbReference type="RefSeq" id="WP_136844812.1">
    <property type="nucleotide sequence ID" value="NZ_SUPL01000009.1"/>
</dbReference>
<dbReference type="InterPro" id="IPR029058">
    <property type="entry name" value="AB_hydrolase_fold"/>
</dbReference>
<name>A0A4U0ELX6_9FLAO</name>
<evidence type="ECO:0000256" key="3">
    <source>
        <dbReference type="SAM" id="SignalP"/>
    </source>
</evidence>
<gene>
    <name evidence="5" type="ORF">E5167_14115</name>
</gene>
<dbReference type="AlphaFoldDB" id="A0A4U0ELX6"/>
<dbReference type="Proteomes" id="UP000307657">
    <property type="component" value="Unassembled WGS sequence"/>
</dbReference>
<dbReference type="InterPro" id="IPR050955">
    <property type="entry name" value="Plant_Biomass_Hydrol_Est"/>
</dbReference>
<evidence type="ECO:0000313" key="5">
    <source>
        <dbReference type="EMBL" id="TJY32495.1"/>
    </source>
</evidence>
<keyword evidence="1 3" id="KW-0732">Signal</keyword>
<feature type="signal peptide" evidence="3">
    <location>
        <begin position="1"/>
        <end position="19"/>
    </location>
</feature>
<dbReference type="GO" id="GO:0016787">
    <property type="term" value="F:hydrolase activity"/>
    <property type="evidence" value="ECO:0007669"/>
    <property type="project" value="UniProtKB-KW"/>
</dbReference>
<dbReference type="PANTHER" id="PTHR43037:SF5">
    <property type="entry name" value="FERULOYL ESTERASE"/>
    <property type="match status" value="1"/>
</dbReference>
<dbReference type="InterPro" id="IPR002925">
    <property type="entry name" value="Dienelactn_hydro"/>
</dbReference>
<dbReference type="Gene3D" id="3.40.50.1820">
    <property type="entry name" value="alpha/beta hydrolase"/>
    <property type="match status" value="1"/>
</dbReference>
<keyword evidence="6" id="KW-1185">Reference proteome</keyword>
<accession>A0A4U0ELX6</accession>
<sequence>MKKLTRTLVLLLTVSTIFSCSKNESVSTSDLRTVEDIIADFQNLVVQPGINDFALETLVNDTYWNFRVVAPADASANNLRPLVIDLHGASGGSPSAHKNTECYVETGLQALNAFVISPNAGFDEWYDSSNQQQILALVDLAKSNWHIDPNKVIITGYSNGGNGSWFYADYYPEFFSAAIPMASSYDPERGTGEVPEITVPMYVIHGEDDELFPVETTEAFVNKSRDAGTSIEFVIAPGLGHLDVCDYASYLADAVTWVQTEVWN</sequence>
<comment type="caution">
    <text evidence="5">The sequence shown here is derived from an EMBL/GenBank/DDBJ whole genome shotgun (WGS) entry which is preliminary data.</text>
</comment>
<dbReference type="PROSITE" id="PS51257">
    <property type="entry name" value="PROKAR_LIPOPROTEIN"/>
    <property type="match status" value="1"/>
</dbReference>
<protein>
    <recommendedName>
        <fullName evidence="4">Dienelactone hydrolase domain-containing protein</fullName>
    </recommendedName>
</protein>
<organism evidence="5 6">
    <name type="scientific">Pontimicrobium aquaticum</name>
    <dbReference type="NCBI Taxonomy" id="2565367"/>
    <lineage>
        <taxon>Bacteria</taxon>
        <taxon>Pseudomonadati</taxon>
        <taxon>Bacteroidota</taxon>
        <taxon>Flavobacteriia</taxon>
        <taxon>Flavobacteriales</taxon>
        <taxon>Flavobacteriaceae</taxon>
        <taxon>Pontimicrobium</taxon>
    </lineage>
</organism>
<dbReference type="Pfam" id="PF01738">
    <property type="entry name" value="DLH"/>
    <property type="match status" value="1"/>
</dbReference>
<feature type="chain" id="PRO_5020203623" description="Dienelactone hydrolase domain-containing protein" evidence="3">
    <location>
        <begin position="20"/>
        <end position="264"/>
    </location>
</feature>
<evidence type="ECO:0000256" key="1">
    <source>
        <dbReference type="ARBA" id="ARBA00022729"/>
    </source>
</evidence>
<evidence type="ECO:0000256" key="2">
    <source>
        <dbReference type="ARBA" id="ARBA00022801"/>
    </source>
</evidence>
<reference evidence="5 6" key="1">
    <citation type="submission" date="2019-04" db="EMBL/GenBank/DDBJ databases">
        <title>Lacinutrix sp. nov., isolated from marine water.</title>
        <authorList>
            <person name="Kim W."/>
        </authorList>
    </citation>
    <scope>NUCLEOTIDE SEQUENCE [LARGE SCALE GENOMIC DNA]</scope>
    <source>
        <strain evidence="5 6">CAU 1491</strain>
    </source>
</reference>
<dbReference type="SUPFAM" id="SSF53474">
    <property type="entry name" value="alpha/beta-Hydrolases"/>
    <property type="match status" value="1"/>
</dbReference>
<proteinExistence type="predicted"/>
<feature type="domain" description="Dienelactone hydrolase" evidence="4">
    <location>
        <begin position="132"/>
        <end position="249"/>
    </location>
</feature>
<keyword evidence="2" id="KW-0378">Hydrolase</keyword>
<evidence type="ECO:0000259" key="4">
    <source>
        <dbReference type="Pfam" id="PF01738"/>
    </source>
</evidence>